<dbReference type="PANTHER" id="PTHR21568">
    <property type="entry name" value="TRNA PSEUDOURIDINE SYNTHASE PUS10"/>
    <property type="match status" value="1"/>
</dbReference>
<dbReference type="Gene3D" id="3.30.70.3190">
    <property type="match status" value="1"/>
</dbReference>
<evidence type="ECO:0000313" key="6">
    <source>
        <dbReference type="Proteomes" id="UP001642484"/>
    </source>
</evidence>
<comment type="caution">
    <text evidence="5">The sequence shown here is derived from an EMBL/GenBank/DDBJ whole genome shotgun (WGS) entry which is preliminary data.</text>
</comment>
<dbReference type="PANTHER" id="PTHR21568:SF0">
    <property type="entry name" value="TRNA PSEUDOURIDINE SYNTHASE PUS10"/>
    <property type="match status" value="1"/>
</dbReference>
<evidence type="ECO:0000313" key="5">
    <source>
        <dbReference type="EMBL" id="CAK9004061.1"/>
    </source>
</evidence>
<dbReference type="EC" id="5.4.99.25" evidence="1"/>
<evidence type="ECO:0000256" key="2">
    <source>
        <dbReference type="ARBA" id="ARBA00022694"/>
    </source>
</evidence>
<dbReference type="Proteomes" id="UP001642484">
    <property type="component" value="Unassembled WGS sequence"/>
</dbReference>
<evidence type="ECO:0000256" key="3">
    <source>
        <dbReference type="ARBA" id="ARBA00023235"/>
    </source>
</evidence>
<keyword evidence="3" id="KW-0413">Isomerase</keyword>
<accession>A0ABP0IQC6</accession>
<feature type="domain" description="Pus10-like C-terminal" evidence="4">
    <location>
        <begin position="27"/>
        <end position="106"/>
    </location>
</feature>
<protein>
    <recommendedName>
        <fullName evidence="1">tRNA pseudouridine(55) synthase</fullName>
        <ecNumber evidence="1">5.4.99.25</ecNumber>
    </recommendedName>
</protein>
<organism evidence="5 6">
    <name type="scientific">Durusdinium trenchii</name>
    <dbReference type="NCBI Taxonomy" id="1381693"/>
    <lineage>
        <taxon>Eukaryota</taxon>
        <taxon>Sar</taxon>
        <taxon>Alveolata</taxon>
        <taxon>Dinophyceae</taxon>
        <taxon>Suessiales</taxon>
        <taxon>Symbiodiniaceae</taxon>
        <taxon>Durusdinium</taxon>
    </lineage>
</organism>
<dbReference type="Pfam" id="PF21238">
    <property type="entry name" value="Pus10_C"/>
    <property type="match status" value="1"/>
</dbReference>
<evidence type="ECO:0000256" key="1">
    <source>
        <dbReference type="ARBA" id="ARBA00012787"/>
    </source>
</evidence>
<reference evidence="5 6" key="1">
    <citation type="submission" date="2024-02" db="EMBL/GenBank/DDBJ databases">
        <authorList>
            <person name="Chen Y."/>
            <person name="Shah S."/>
            <person name="Dougan E. K."/>
            <person name="Thang M."/>
            <person name="Chan C."/>
        </authorList>
    </citation>
    <scope>NUCLEOTIDE SEQUENCE [LARGE SCALE GENOMIC DNA]</scope>
</reference>
<proteinExistence type="predicted"/>
<dbReference type="InterPro" id="IPR048741">
    <property type="entry name" value="Pus10-like_C"/>
</dbReference>
<name>A0ABP0IQC6_9DINO</name>
<sequence>MEPKAMRLDPRDLRLLVRAEYLHRRGGVQQKTPVRVLHRRALATRPRTVYSLNLEVINPHYFKLKVCAQVGATEFVHGDLGRTRPSMRSFLNGQVEILQLDVEGVEEAED</sequence>
<dbReference type="InterPro" id="IPR039894">
    <property type="entry name" value="Pus10-like"/>
</dbReference>
<dbReference type="EMBL" id="CAXAMN010003335">
    <property type="protein sequence ID" value="CAK9004061.1"/>
    <property type="molecule type" value="Genomic_DNA"/>
</dbReference>
<keyword evidence="6" id="KW-1185">Reference proteome</keyword>
<evidence type="ECO:0000259" key="4">
    <source>
        <dbReference type="Pfam" id="PF21238"/>
    </source>
</evidence>
<keyword evidence="2" id="KW-0819">tRNA processing</keyword>
<gene>
    <name evidence="5" type="ORF">CCMP2556_LOCUS7532</name>
</gene>